<evidence type="ECO:0000313" key="1">
    <source>
        <dbReference type="EMBL" id="PWW07909.1"/>
    </source>
</evidence>
<sequence>MDEDEQHFYNFICHTEMQQLSDILYQNGPIPDNFRDLKHLIFERTLLRK</sequence>
<accession>A0A317Q0M7</accession>
<comment type="caution">
    <text evidence="1">The sequence shown here is derived from an EMBL/GenBank/DDBJ whole genome shotgun (WGS) entry which is preliminary data.</text>
</comment>
<dbReference type="AlphaFoldDB" id="A0A317Q0M7"/>
<protein>
    <submittedName>
        <fullName evidence="1">Uncharacterized protein</fullName>
    </submittedName>
</protein>
<dbReference type="EMBL" id="QGTT01000024">
    <property type="protein sequence ID" value="PWW07909.1"/>
    <property type="molecule type" value="Genomic_DNA"/>
</dbReference>
<reference evidence="1 2" key="1">
    <citation type="submission" date="2018-05" db="EMBL/GenBank/DDBJ databases">
        <title>Freshwater and sediment microbial communities from various areas in North America, analyzing microbe dynamics in response to fracking.</title>
        <authorList>
            <person name="Lamendella R."/>
        </authorList>
    </citation>
    <scope>NUCLEOTIDE SEQUENCE [LARGE SCALE GENOMIC DNA]</scope>
    <source>
        <strain evidence="1 2">125B1</strain>
    </source>
</reference>
<dbReference type="Proteomes" id="UP000246964">
    <property type="component" value="Unassembled WGS sequence"/>
</dbReference>
<organism evidence="1 2">
    <name type="scientific">Pseudidiomarina maritima</name>
    <dbReference type="NCBI Taxonomy" id="519453"/>
    <lineage>
        <taxon>Bacteria</taxon>
        <taxon>Pseudomonadati</taxon>
        <taxon>Pseudomonadota</taxon>
        <taxon>Gammaproteobacteria</taxon>
        <taxon>Alteromonadales</taxon>
        <taxon>Idiomarinaceae</taxon>
        <taxon>Pseudidiomarina</taxon>
    </lineage>
</organism>
<evidence type="ECO:0000313" key="2">
    <source>
        <dbReference type="Proteomes" id="UP000246964"/>
    </source>
</evidence>
<keyword evidence="2" id="KW-1185">Reference proteome</keyword>
<proteinExistence type="predicted"/>
<gene>
    <name evidence="1" type="ORF">DET45_12414</name>
</gene>
<name>A0A317Q0M7_9GAMM</name>